<dbReference type="InterPro" id="IPR008921">
    <property type="entry name" value="DNA_pol3_clamp-load_cplx_C"/>
</dbReference>
<dbReference type="InterPro" id="IPR027417">
    <property type="entry name" value="P-loop_NTPase"/>
</dbReference>
<evidence type="ECO:0000313" key="3">
    <source>
        <dbReference type="Proteomes" id="UP000016662"/>
    </source>
</evidence>
<comment type="caution">
    <text evidence="2">The sequence shown here is derived from an EMBL/GenBank/DDBJ whole genome shotgun (WGS) entry which is preliminary data.</text>
</comment>
<dbReference type="GO" id="GO:0006261">
    <property type="term" value="P:DNA-templated DNA replication"/>
    <property type="evidence" value="ECO:0007669"/>
    <property type="project" value="TreeGrafter"/>
</dbReference>
<dbReference type="Pfam" id="PF22608">
    <property type="entry name" value="DNAX_ATPase_lid"/>
    <property type="match status" value="1"/>
</dbReference>
<dbReference type="CDD" id="cd18137">
    <property type="entry name" value="HLD_clamp_pol_III_gamma_tau"/>
    <property type="match status" value="1"/>
</dbReference>
<accession>U2KYD9</accession>
<dbReference type="Gene3D" id="3.40.50.300">
    <property type="entry name" value="P-loop containing nucleotide triphosphate hydrolases"/>
    <property type="match status" value="1"/>
</dbReference>
<proteinExistence type="predicted"/>
<dbReference type="EMBL" id="AWVF01000031">
    <property type="protein sequence ID" value="ERJ97312.1"/>
    <property type="molecule type" value="Genomic_DNA"/>
</dbReference>
<dbReference type="PANTHER" id="PTHR11669">
    <property type="entry name" value="REPLICATION FACTOR C / DNA POLYMERASE III GAMMA-TAU SUBUNIT"/>
    <property type="match status" value="1"/>
</dbReference>
<dbReference type="Gene3D" id="1.10.8.60">
    <property type="match status" value="1"/>
</dbReference>
<dbReference type="STRING" id="411473.RUMCAL_00384"/>
<dbReference type="AlphaFoldDB" id="U2KYD9"/>
<dbReference type="InterPro" id="IPR045085">
    <property type="entry name" value="HLD_clamp_pol_III_gamma_tau"/>
</dbReference>
<dbReference type="Pfam" id="PF13177">
    <property type="entry name" value="DNA_pol3_delta2"/>
    <property type="match status" value="1"/>
</dbReference>
<dbReference type="eggNOG" id="COG2812">
    <property type="taxonomic scope" value="Bacteria"/>
</dbReference>
<dbReference type="SUPFAM" id="SSF52540">
    <property type="entry name" value="P-loop containing nucleoside triphosphate hydrolases"/>
    <property type="match status" value="1"/>
</dbReference>
<keyword evidence="3" id="KW-1185">Reference proteome</keyword>
<organism evidence="2 3">
    <name type="scientific">Ruminococcus callidus ATCC 27760</name>
    <dbReference type="NCBI Taxonomy" id="411473"/>
    <lineage>
        <taxon>Bacteria</taxon>
        <taxon>Bacillati</taxon>
        <taxon>Bacillota</taxon>
        <taxon>Clostridia</taxon>
        <taxon>Eubacteriales</taxon>
        <taxon>Oscillospiraceae</taxon>
        <taxon>Ruminococcus</taxon>
    </lineage>
</organism>
<dbReference type="HOGENOM" id="CLU_006229_0_1_9"/>
<sequence>MARIIASSLNGEDGNVIELDAASNNGVDIIRDLIQQAKLYPVGQKYKVFIIDECHSLTNSSWQALLKTIEDVPAMSIFIFCTTNPEKIPETILSRVQTFQLSKLSVTEIKDRLEYVISRENSDSSNITYTEDAISYIAKLANGGMRDALTLLDKALTYSNNITSESLSIALGLPDYDDYFALLSAITKHDNAKITSMINHVYNSGKNFVKWFESFHSFVMNIVKYVFMQDIDATMIPSHYADKISLYTTAHASVCLKLSNILIKMLRELRTTSYQQEIALTFLCMPPRKKASG</sequence>
<name>U2KYD9_9FIRM</name>
<dbReference type="InterPro" id="IPR050238">
    <property type="entry name" value="DNA_Rep/Repair_Clamp_Loader"/>
</dbReference>
<dbReference type="PATRIC" id="fig|411473.3.peg.296"/>
<evidence type="ECO:0000259" key="1">
    <source>
        <dbReference type="Pfam" id="PF22608"/>
    </source>
</evidence>
<feature type="domain" description="DNA polymerase III subunit gamma/tau helical lid" evidence="1">
    <location>
        <begin position="109"/>
        <end position="160"/>
    </location>
</feature>
<gene>
    <name evidence="2" type="ORF">RUMCAL_00384</name>
</gene>
<evidence type="ECO:0000313" key="2">
    <source>
        <dbReference type="EMBL" id="ERJ97312.1"/>
    </source>
</evidence>
<reference evidence="2 3" key="1">
    <citation type="submission" date="2013-07" db="EMBL/GenBank/DDBJ databases">
        <authorList>
            <person name="Weinstock G."/>
            <person name="Sodergren E."/>
            <person name="Wylie T."/>
            <person name="Fulton L."/>
            <person name="Fulton R."/>
            <person name="Fronick C."/>
            <person name="O'Laughlin M."/>
            <person name="Godfrey J."/>
            <person name="Miner T."/>
            <person name="Herter B."/>
            <person name="Appelbaum E."/>
            <person name="Cordes M."/>
            <person name="Lek S."/>
            <person name="Wollam A."/>
            <person name="Pepin K.H."/>
            <person name="Palsikar V.B."/>
            <person name="Mitreva M."/>
            <person name="Wilson R.K."/>
        </authorList>
    </citation>
    <scope>NUCLEOTIDE SEQUENCE [LARGE SCALE GENOMIC DNA]</scope>
    <source>
        <strain evidence="2 3">ATCC 27760</strain>
    </source>
</reference>
<dbReference type="GO" id="GO:0003677">
    <property type="term" value="F:DNA binding"/>
    <property type="evidence" value="ECO:0007669"/>
    <property type="project" value="InterPro"/>
</dbReference>
<dbReference type="PANTHER" id="PTHR11669:SF0">
    <property type="entry name" value="PROTEIN STICHEL-LIKE 2"/>
    <property type="match status" value="1"/>
</dbReference>
<protein>
    <submittedName>
        <fullName evidence="2">Putative DNA polymerase III, subunit gamma and tau</fullName>
    </submittedName>
</protein>
<dbReference type="SUPFAM" id="SSF48019">
    <property type="entry name" value="post-AAA+ oligomerization domain-like"/>
    <property type="match status" value="1"/>
</dbReference>
<dbReference type="Proteomes" id="UP000016662">
    <property type="component" value="Unassembled WGS sequence"/>
</dbReference>